<dbReference type="InterPro" id="IPR002577">
    <property type="entry name" value="HTH_HxlR"/>
</dbReference>
<keyword evidence="2" id="KW-1185">Reference proteome</keyword>
<reference evidence="1 2" key="1">
    <citation type="submission" date="2018-01" db="EMBL/GenBank/DDBJ databases">
        <title>Draft genome sequence of Jishengella endophytica.</title>
        <authorList>
            <person name="Sahin N."/>
            <person name="Ay H."/>
            <person name="Saygin H."/>
        </authorList>
    </citation>
    <scope>NUCLEOTIDE SEQUENCE [LARGE SCALE GENOMIC DNA]</scope>
    <source>
        <strain evidence="1 2">DSM 45430</strain>
    </source>
</reference>
<dbReference type="SUPFAM" id="SSF55718">
    <property type="entry name" value="SCP-like"/>
    <property type="match status" value="1"/>
</dbReference>
<dbReference type="PANTHER" id="PTHR33204:SF18">
    <property type="entry name" value="TRANSCRIPTIONAL REGULATORY PROTEIN"/>
    <property type="match status" value="1"/>
</dbReference>
<dbReference type="InterPro" id="IPR036527">
    <property type="entry name" value="SCP2_sterol-bd_dom_sf"/>
</dbReference>
<accession>A0A2W2CF86</accession>
<dbReference type="PANTHER" id="PTHR33204">
    <property type="entry name" value="TRANSCRIPTIONAL REGULATOR, MARR FAMILY"/>
    <property type="match status" value="1"/>
</dbReference>
<dbReference type="OrthoDB" id="9792527at2"/>
<proteinExistence type="predicted"/>
<dbReference type="InterPro" id="IPR036390">
    <property type="entry name" value="WH_DNA-bd_sf"/>
</dbReference>
<dbReference type="SUPFAM" id="SSF46785">
    <property type="entry name" value="Winged helix' DNA-binding domain"/>
    <property type="match status" value="1"/>
</dbReference>
<dbReference type="Pfam" id="PF01638">
    <property type="entry name" value="HxlR"/>
    <property type="match status" value="1"/>
</dbReference>
<dbReference type="PROSITE" id="PS51118">
    <property type="entry name" value="HTH_HXLR"/>
    <property type="match status" value="1"/>
</dbReference>
<organism evidence="1 2">
    <name type="scientific">Micromonospora endophytica</name>
    <dbReference type="NCBI Taxonomy" id="515350"/>
    <lineage>
        <taxon>Bacteria</taxon>
        <taxon>Bacillati</taxon>
        <taxon>Actinomycetota</taxon>
        <taxon>Actinomycetes</taxon>
        <taxon>Micromonosporales</taxon>
        <taxon>Micromonosporaceae</taxon>
        <taxon>Micromonospora</taxon>
    </lineage>
</organism>
<comment type="caution">
    <text evidence="1">The sequence shown here is derived from an EMBL/GenBank/DDBJ whole genome shotgun (WGS) entry which is preliminary data.</text>
</comment>
<sequence length="234" mass="25483">MRTRPERRTYDQQCGLAFALDLVGERWTLLIVREFLLGPRRYRELLEALPGIGTNLLADRLAALTAAGILRPVDEGRRTGGYELTERGERLREPVLAMARFGLALLAEQRGPRASVVRASWAVLAVEAMVDPVRALAEESYEFQIDAEVFHVSVEGGGAVRTRLGPAEAPALRVMTDARTFFDVGSGLLDPVEALLTGVVRVDGAATAVRRCMILLGLLGNEQHGEPVSARPEG</sequence>
<dbReference type="EMBL" id="POTX01000047">
    <property type="protein sequence ID" value="PZF98075.1"/>
    <property type="molecule type" value="Genomic_DNA"/>
</dbReference>
<protein>
    <submittedName>
        <fullName evidence="1">HxlR family transcriptional regulator</fullName>
    </submittedName>
</protein>
<dbReference type="AlphaFoldDB" id="A0A2W2CF86"/>
<dbReference type="Gene3D" id="3.30.1050.10">
    <property type="entry name" value="SCP2 sterol-binding domain"/>
    <property type="match status" value="1"/>
</dbReference>
<evidence type="ECO:0000313" key="1">
    <source>
        <dbReference type="EMBL" id="PZF98075.1"/>
    </source>
</evidence>
<name>A0A2W2CF86_9ACTN</name>
<dbReference type="InterPro" id="IPR036388">
    <property type="entry name" value="WH-like_DNA-bd_sf"/>
</dbReference>
<dbReference type="Proteomes" id="UP000248627">
    <property type="component" value="Unassembled WGS sequence"/>
</dbReference>
<dbReference type="RefSeq" id="WP_111242947.1">
    <property type="nucleotide sequence ID" value="NZ_AP023358.1"/>
</dbReference>
<evidence type="ECO:0000313" key="2">
    <source>
        <dbReference type="Proteomes" id="UP000248627"/>
    </source>
</evidence>
<gene>
    <name evidence="1" type="ORF">C1I93_09900</name>
</gene>
<dbReference type="Gene3D" id="1.10.10.10">
    <property type="entry name" value="Winged helix-like DNA-binding domain superfamily/Winged helix DNA-binding domain"/>
    <property type="match status" value="1"/>
</dbReference>